<feature type="transmembrane region" description="Helical" evidence="1">
    <location>
        <begin position="103"/>
        <end position="122"/>
    </location>
</feature>
<keyword evidence="1" id="KW-0472">Membrane</keyword>
<proteinExistence type="predicted"/>
<dbReference type="AlphaFoldDB" id="A0A7X0JIP7"/>
<sequence>MLIPGLTNVYLIGIVGLEFLTICARVLGYGPAFAAFGSMAVAAVAYFHLTLVKTKVRPLVGSLRDEDRRAEMRWLVVIAPIFIMWINSVPISGKFPIDYAVDIWKSVFFIAVMVWCLVEGAIRIRF</sequence>
<dbReference type="RefSeq" id="WP_092661479.1">
    <property type="nucleotide sequence ID" value="NZ_JACHBU010000002.1"/>
</dbReference>
<feature type="transmembrane region" description="Helical" evidence="1">
    <location>
        <begin position="7"/>
        <end position="27"/>
    </location>
</feature>
<feature type="transmembrane region" description="Helical" evidence="1">
    <location>
        <begin position="33"/>
        <end position="52"/>
    </location>
</feature>
<evidence type="ECO:0000256" key="1">
    <source>
        <dbReference type="SAM" id="Phobius"/>
    </source>
</evidence>
<name>A0A7X0JIP7_9HYPH</name>
<organism evidence="2 3">
    <name type="scientific">Rhizobium soli</name>
    <dbReference type="NCBI Taxonomy" id="424798"/>
    <lineage>
        <taxon>Bacteria</taxon>
        <taxon>Pseudomonadati</taxon>
        <taxon>Pseudomonadota</taxon>
        <taxon>Alphaproteobacteria</taxon>
        <taxon>Hyphomicrobiales</taxon>
        <taxon>Rhizobiaceae</taxon>
        <taxon>Rhizobium/Agrobacterium group</taxon>
        <taxon>Rhizobium</taxon>
    </lineage>
</organism>
<protein>
    <submittedName>
        <fullName evidence="2">Uncharacterized protein</fullName>
    </submittedName>
</protein>
<dbReference type="EMBL" id="JACHBU010000002">
    <property type="protein sequence ID" value="MBB6507507.1"/>
    <property type="molecule type" value="Genomic_DNA"/>
</dbReference>
<keyword evidence="1" id="KW-1133">Transmembrane helix</keyword>
<gene>
    <name evidence="2" type="ORF">F4695_000839</name>
</gene>
<dbReference type="Proteomes" id="UP000585437">
    <property type="component" value="Unassembled WGS sequence"/>
</dbReference>
<accession>A0A7X0JIP7</accession>
<reference evidence="2 3" key="1">
    <citation type="submission" date="2020-08" db="EMBL/GenBank/DDBJ databases">
        <title>The Agave Microbiome: Exploring the role of microbial communities in plant adaptations to desert environments.</title>
        <authorList>
            <person name="Partida-Martinez L.P."/>
        </authorList>
    </citation>
    <scope>NUCLEOTIDE SEQUENCE [LARGE SCALE GENOMIC DNA]</scope>
    <source>
        <strain evidence="2 3">AS3.12</strain>
    </source>
</reference>
<feature type="transmembrane region" description="Helical" evidence="1">
    <location>
        <begin position="72"/>
        <end position="91"/>
    </location>
</feature>
<keyword evidence="3" id="KW-1185">Reference proteome</keyword>
<evidence type="ECO:0000313" key="3">
    <source>
        <dbReference type="Proteomes" id="UP000585437"/>
    </source>
</evidence>
<comment type="caution">
    <text evidence="2">The sequence shown here is derived from an EMBL/GenBank/DDBJ whole genome shotgun (WGS) entry which is preliminary data.</text>
</comment>
<keyword evidence="1" id="KW-0812">Transmembrane</keyword>
<evidence type="ECO:0000313" key="2">
    <source>
        <dbReference type="EMBL" id="MBB6507507.1"/>
    </source>
</evidence>